<dbReference type="GO" id="GO:0005789">
    <property type="term" value="C:endoplasmic reticulum membrane"/>
    <property type="evidence" value="ECO:0007669"/>
    <property type="project" value="TreeGrafter"/>
</dbReference>
<reference evidence="3" key="1">
    <citation type="submission" date="2020-11" db="EMBL/GenBank/DDBJ databases">
        <authorList>
            <person name="Tran Van P."/>
        </authorList>
    </citation>
    <scope>NUCLEOTIDE SEQUENCE</scope>
</reference>
<dbReference type="PANTHER" id="PTHR23303:SF14">
    <property type="entry name" value="BOS COMPLEX SUBUNIT NOMO1-RELATED"/>
    <property type="match status" value="1"/>
</dbReference>
<proteinExistence type="predicted"/>
<dbReference type="AlphaFoldDB" id="A0A7R9D3X8"/>
<organism evidence="3">
    <name type="scientific">Timema cristinae</name>
    <name type="common">Walking stick</name>
    <dbReference type="NCBI Taxonomy" id="61476"/>
    <lineage>
        <taxon>Eukaryota</taxon>
        <taxon>Metazoa</taxon>
        <taxon>Ecdysozoa</taxon>
        <taxon>Arthropoda</taxon>
        <taxon>Hexapoda</taxon>
        <taxon>Insecta</taxon>
        <taxon>Pterygota</taxon>
        <taxon>Neoptera</taxon>
        <taxon>Polyneoptera</taxon>
        <taxon>Phasmatodea</taxon>
        <taxon>Timematodea</taxon>
        <taxon>Timematoidea</taxon>
        <taxon>Timematidae</taxon>
        <taxon>Timema</taxon>
    </lineage>
</organism>
<dbReference type="InterPro" id="IPR051417">
    <property type="entry name" value="SDr/BOS_complex"/>
</dbReference>
<sequence>MVNGPANMQFFGIHECLEKAVAFKADYGKIIEGKIFPPLAGVEITIENENTSERVSVTETNHNGTYRLMNECLAQGRIPNVWKRREVVIPSKGEDKDPQLPKSYRPICLMNICAKTARENSILTAEKKGYVLSKPDSNGNFNAHKLAELIVEVLDKATNSPLQIMQALYHARNGVLLSLSDFYFSCYSGLRVAHSAFGIVTSLSGEPEENIVVEAVGLDSCAHFQEESTTDEKGYFRIRGLQPHGQGHLGEPDLTLKKAAEFCRAAEVSRLQVKALQEKSVESVKNQHEKDMVGENDFIEPSLISNQVVFVLHSACAQHRQDTQSRGVGMTSEARGTGVHLQHPPCACAL</sequence>
<evidence type="ECO:0000256" key="1">
    <source>
        <dbReference type="ARBA" id="ARBA00022729"/>
    </source>
</evidence>
<gene>
    <name evidence="3" type="ORF">TCEB3V08_LOCUS9132</name>
</gene>
<accession>A0A7R9D3X8</accession>
<feature type="domain" description="NOMO-like ninth beta-sandwich" evidence="2">
    <location>
        <begin position="28"/>
        <end position="67"/>
    </location>
</feature>
<evidence type="ECO:0000313" key="3">
    <source>
        <dbReference type="EMBL" id="CAD7407668.1"/>
    </source>
</evidence>
<dbReference type="Pfam" id="PF22902">
    <property type="entry name" value="NOMO1-like_9th"/>
    <property type="match status" value="1"/>
</dbReference>
<dbReference type="EMBL" id="OC320266">
    <property type="protein sequence ID" value="CAD7407668.1"/>
    <property type="molecule type" value="Genomic_DNA"/>
</dbReference>
<protein>
    <recommendedName>
        <fullName evidence="2">NOMO-like ninth beta-sandwich domain-containing protein</fullName>
    </recommendedName>
</protein>
<keyword evidence="1" id="KW-0732">Signal</keyword>
<dbReference type="InterPro" id="IPR055073">
    <property type="entry name" value="NOMO1-like_9th"/>
</dbReference>
<name>A0A7R9D3X8_TIMCR</name>
<dbReference type="PANTHER" id="PTHR23303">
    <property type="entry name" value="CARBOXYPEPTIDASE REGULATORY REGION-CONTAINING"/>
    <property type="match status" value="1"/>
</dbReference>
<evidence type="ECO:0000259" key="2">
    <source>
        <dbReference type="Pfam" id="PF22902"/>
    </source>
</evidence>